<dbReference type="SMART" id="SM01395">
    <property type="entry name" value="Tbf5"/>
    <property type="match status" value="1"/>
</dbReference>
<dbReference type="Proteomes" id="UP000799757">
    <property type="component" value="Unassembled WGS sequence"/>
</dbReference>
<evidence type="ECO:0000256" key="3">
    <source>
        <dbReference type="ARBA" id="ARBA00007470"/>
    </source>
</evidence>
<dbReference type="OrthoDB" id="354at2759"/>
<proteinExistence type="inferred from homology"/>
<dbReference type="GO" id="GO:0005675">
    <property type="term" value="C:transcription factor TFIIH holo complex"/>
    <property type="evidence" value="ECO:0007669"/>
    <property type="project" value="TreeGrafter"/>
</dbReference>
<organism evidence="10 11">
    <name type="scientific">Melanomma pulvis-pyrius CBS 109.77</name>
    <dbReference type="NCBI Taxonomy" id="1314802"/>
    <lineage>
        <taxon>Eukaryota</taxon>
        <taxon>Fungi</taxon>
        <taxon>Dikarya</taxon>
        <taxon>Ascomycota</taxon>
        <taxon>Pezizomycotina</taxon>
        <taxon>Dothideomycetes</taxon>
        <taxon>Pleosporomycetidae</taxon>
        <taxon>Pleosporales</taxon>
        <taxon>Melanommataceae</taxon>
        <taxon>Melanomma</taxon>
    </lineage>
</organism>
<sequence>MVKATRGTLVKCDASIKAMLLDIDSKHRNDFIIEELDEEHVLVKETKIAELKQRLQSMMKERLKEPESSESES</sequence>
<dbReference type="GO" id="GO:0000439">
    <property type="term" value="C:transcription factor TFIIH core complex"/>
    <property type="evidence" value="ECO:0007669"/>
    <property type="project" value="UniProtKB-UniRule"/>
</dbReference>
<evidence type="ECO:0000256" key="7">
    <source>
        <dbReference type="ARBA" id="ARBA00023204"/>
    </source>
</evidence>
<dbReference type="PANTHER" id="PTHR28580">
    <property type="entry name" value="GENERAL TRANSCRIPTION FACTOR IIH SUBUNIT 5"/>
    <property type="match status" value="1"/>
</dbReference>
<dbReference type="AlphaFoldDB" id="A0A6A6XZ71"/>
<dbReference type="PANTHER" id="PTHR28580:SF1">
    <property type="entry name" value="GENERAL TRANSCRIPTION FACTOR IIH SUBUNIT 5"/>
    <property type="match status" value="1"/>
</dbReference>
<comment type="function">
    <text evidence="1">Component of the general transcription and DNA repair factor IIH (TFIIH) core complex, which is involved in general and transcription-coupled nucleotide excision repair (NER) of damaged DNA and, when complexed to TFIIK, in RNA transcription by RNA polymerase II. In NER, TFIIH acts by opening DNA around the lesion to allow the excision of the damaged oligonucleotide and its replacement by a new DNA fragment. In transcription, TFIIH has an essential role in transcription initiation. When the pre-initiation complex (PIC) has been established, TFIIH is required for promoter opening and promoter escape. Phosphorylation of the C-terminal tail (CTD) of the largest subunit of RNA polymerase II by the kinase module TFIIK controls the initiation of transcription.</text>
</comment>
<dbReference type="Pfam" id="PF06331">
    <property type="entry name" value="Tfb5"/>
    <property type="match status" value="1"/>
</dbReference>
<dbReference type="SUPFAM" id="SSF142897">
    <property type="entry name" value="TFB5-like"/>
    <property type="match status" value="1"/>
</dbReference>
<evidence type="ECO:0000256" key="2">
    <source>
        <dbReference type="ARBA" id="ARBA00004123"/>
    </source>
</evidence>
<reference evidence="10" key="1">
    <citation type="journal article" date="2020" name="Stud. Mycol.">
        <title>101 Dothideomycetes genomes: a test case for predicting lifestyles and emergence of pathogens.</title>
        <authorList>
            <person name="Haridas S."/>
            <person name="Albert R."/>
            <person name="Binder M."/>
            <person name="Bloem J."/>
            <person name="Labutti K."/>
            <person name="Salamov A."/>
            <person name="Andreopoulos B."/>
            <person name="Baker S."/>
            <person name="Barry K."/>
            <person name="Bills G."/>
            <person name="Bluhm B."/>
            <person name="Cannon C."/>
            <person name="Castanera R."/>
            <person name="Culley D."/>
            <person name="Daum C."/>
            <person name="Ezra D."/>
            <person name="Gonzalez J."/>
            <person name="Henrissat B."/>
            <person name="Kuo A."/>
            <person name="Liang C."/>
            <person name="Lipzen A."/>
            <person name="Lutzoni F."/>
            <person name="Magnuson J."/>
            <person name="Mondo S."/>
            <person name="Nolan M."/>
            <person name="Ohm R."/>
            <person name="Pangilinan J."/>
            <person name="Park H.-J."/>
            <person name="Ramirez L."/>
            <person name="Alfaro M."/>
            <person name="Sun H."/>
            <person name="Tritt A."/>
            <person name="Yoshinaga Y."/>
            <person name="Zwiers L.-H."/>
            <person name="Turgeon B."/>
            <person name="Goodwin S."/>
            <person name="Spatafora J."/>
            <person name="Crous P."/>
            <person name="Grigoriev I."/>
        </authorList>
    </citation>
    <scope>NUCLEOTIDE SEQUENCE</scope>
    <source>
        <strain evidence="10">CBS 109.77</strain>
    </source>
</reference>
<protein>
    <recommendedName>
        <fullName evidence="9">General transcription and DNA repair factor IIH subunit TFB5</fullName>
    </recommendedName>
</protein>
<dbReference type="InterPro" id="IPR035935">
    <property type="entry name" value="TFB5-like_sf"/>
</dbReference>
<evidence type="ECO:0000256" key="9">
    <source>
        <dbReference type="RuleBase" id="RU368032"/>
    </source>
</evidence>
<accession>A0A6A6XZ71</accession>
<keyword evidence="7 9" id="KW-0234">DNA repair</keyword>
<dbReference type="EMBL" id="MU001739">
    <property type="protein sequence ID" value="KAF2801034.1"/>
    <property type="molecule type" value="Genomic_DNA"/>
</dbReference>
<evidence type="ECO:0000256" key="1">
    <source>
        <dbReference type="ARBA" id="ARBA00002817"/>
    </source>
</evidence>
<dbReference type="GO" id="GO:0006367">
    <property type="term" value="P:transcription initiation at RNA polymerase II promoter"/>
    <property type="evidence" value="ECO:0007669"/>
    <property type="project" value="UniProtKB-UniRule"/>
</dbReference>
<dbReference type="InterPro" id="IPR009400">
    <property type="entry name" value="TFIIH_TTDA/Tfb5"/>
</dbReference>
<dbReference type="GO" id="GO:0006294">
    <property type="term" value="P:nucleotide-excision repair, preincision complex assembly"/>
    <property type="evidence" value="ECO:0007669"/>
    <property type="project" value="TreeGrafter"/>
</dbReference>
<comment type="similarity">
    <text evidence="3 9">Belongs to the TFB5 family.</text>
</comment>
<keyword evidence="5 9" id="KW-0805">Transcription regulation</keyword>
<evidence type="ECO:0000256" key="8">
    <source>
        <dbReference type="ARBA" id="ARBA00023242"/>
    </source>
</evidence>
<gene>
    <name evidence="10" type="ORF">K505DRAFT_355113</name>
</gene>
<comment type="subunit">
    <text evidence="9">Component of the 7-subunit TFIIH core complex.</text>
</comment>
<keyword evidence="8 9" id="KW-0539">Nucleus</keyword>
<keyword evidence="4 9" id="KW-0227">DNA damage</keyword>
<evidence type="ECO:0000313" key="10">
    <source>
        <dbReference type="EMBL" id="KAF2801034.1"/>
    </source>
</evidence>
<dbReference type="Gene3D" id="3.30.70.1220">
    <property type="entry name" value="TFB5-like"/>
    <property type="match status" value="1"/>
</dbReference>
<comment type="function">
    <text evidence="9">In NER, TFIIH acts by opening DNA around the lesion to allow the excision of the damaged oligonucleotide and its replacement by a new DNA fragment. In transcription, TFIIH has an essential role in transcription initiation. When the pre-initiation complex (PIC) has been established, TFIIH is required for promoter opening and promoter escape.</text>
</comment>
<evidence type="ECO:0000256" key="4">
    <source>
        <dbReference type="ARBA" id="ARBA00022763"/>
    </source>
</evidence>
<evidence type="ECO:0000313" key="11">
    <source>
        <dbReference type="Proteomes" id="UP000799757"/>
    </source>
</evidence>
<name>A0A6A6XZ71_9PLEO</name>
<keyword evidence="6 9" id="KW-0804">Transcription</keyword>
<keyword evidence="11" id="KW-1185">Reference proteome</keyword>
<evidence type="ECO:0000256" key="5">
    <source>
        <dbReference type="ARBA" id="ARBA00023015"/>
    </source>
</evidence>
<comment type="subcellular location">
    <subcellularLocation>
        <location evidence="2 9">Nucleus</location>
    </subcellularLocation>
</comment>
<evidence type="ECO:0000256" key="6">
    <source>
        <dbReference type="ARBA" id="ARBA00023163"/>
    </source>
</evidence>
<dbReference type="FunFam" id="3.30.70.1220:FF:000002">
    <property type="entry name" value="RNA polymerase II transcription factor B subunit 5"/>
    <property type="match status" value="1"/>
</dbReference>